<dbReference type="EMBL" id="CAINUL010000013">
    <property type="protein sequence ID" value="CAD0111542.1"/>
    <property type="molecule type" value="Genomic_DNA"/>
</dbReference>
<reference evidence="1" key="1">
    <citation type="submission" date="2020-06" db="EMBL/GenBank/DDBJ databases">
        <authorList>
            <person name="Onetto C."/>
        </authorList>
    </citation>
    <scope>NUCLEOTIDE SEQUENCE</scope>
</reference>
<dbReference type="Proteomes" id="UP000745764">
    <property type="component" value="Unassembled WGS sequence"/>
</dbReference>
<sequence length="233" mass="27379">MTFVHQPFRNHNGKKLSLLDMPTEIRYMIYTCLFVEGPSNHNTTVNMRTDAFHLSRPQDCHVRPFAADFNYNSLGIFATCKSIYQEVKPVFWAYATFVFETTAELDIFLQQRSIYRGPRLLTNLALVQYVRLVNDDINNVDHVFRERVLSRLANGQSIVSLVIQHGVNWPCWCERCQDVQEVFDVEWKERWAERVVEEARIEELEEQHEGGLEQTLAENEEDMKGFEHLFEAD</sequence>
<name>A0A9N8PSW8_9PEZI</name>
<protein>
    <submittedName>
        <fullName evidence="1">Uncharacterized protein</fullName>
    </submittedName>
</protein>
<dbReference type="PANTHER" id="PTHR42085:SF2">
    <property type="entry name" value="F-BOX DOMAIN-CONTAINING PROTEIN"/>
    <property type="match status" value="1"/>
</dbReference>
<dbReference type="InterPro" id="IPR038883">
    <property type="entry name" value="AN11006-like"/>
</dbReference>
<organism evidence="1 2">
    <name type="scientific">Aureobasidium uvarum</name>
    <dbReference type="NCBI Taxonomy" id="2773716"/>
    <lineage>
        <taxon>Eukaryota</taxon>
        <taxon>Fungi</taxon>
        <taxon>Dikarya</taxon>
        <taxon>Ascomycota</taxon>
        <taxon>Pezizomycotina</taxon>
        <taxon>Dothideomycetes</taxon>
        <taxon>Dothideomycetidae</taxon>
        <taxon>Dothideales</taxon>
        <taxon>Saccotheciaceae</taxon>
        <taxon>Aureobasidium</taxon>
    </lineage>
</organism>
<dbReference type="OrthoDB" id="5272396at2759"/>
<keyword evidence="2" id="KW-1185">Reference proteome</keyword>
<evidence type="ECO:0000313" key="1">
    <source>
        <dbReference type="EMBL" id="CAD0111542.1"/>
    </source>
</evidence>
<evidence type="ECO:0000313" key="2">
    <source>
        <dbReference type="Proteomes" id="UP000745764"/>
    </source>
</evidence>
<dbReference type="AlphaFoldDB" id="A0A9N8PSW8"/>
<gene>
    <name evidence="1" type="ORF">AWRI4620_LOCUS5797</name>
</gene>
<proteinExistence type="predicted"/>
<accession>A0A9N8PSW8</accession>
<dbReference type="PANTHER" id="PTHR42085">
    <property type="entry name" value="F-BOX DOMAIN-CONTAINING PROTEIN"/>
    <property type="match status" value="1"/>
</dbReference>
<comment type="caution">
    <text evidence="1">The sequence shown here is derived from an EMBL/GenBank/DDBJ whole genome shotgun (WGS) entry which is preliminary data.</text>
</comment>